<reference evidence="2" key="1">
    <citation type="journal article" date="2014" name="Front. Microbiol.">
        <title>High frequency of phylogenetically diverse reductive dehalogenase-homologous genes in deep subseafloor sedimentary metagenomes.</title>
        <authorList>
            <person name="Kawai M."/>
            <person name="Futagami T."/>
            <person name="Toyoda A."/>
            <person name="Takaki Y."/>
            <person name="Nishi S."/>
            <person name="Hori S."/>
            <person name="Arai W."/>
            <person name="Tsubouchi T."/>
            <person name="Morono Y."/>
            <person name="Uchiyama I."/>
            <person name="Ito T."/>
            <person name="Fujiyama A."/>
            <person name="Inagaki F."/>
            <person name="Takami H."/>
        </authorList>
    </citation>
    <scope>NUCLEOTIDE SEQUENCE</scope>
    <source>
        <strain evidence="2">Expedition CK06-06</strain>
    </source>
</reference>
<organism evidence="2">
    <name type="scientific">marine sediment metagenome</name>
    <dbReference type="NCBI Taxonomy" id="412755"/>
    <lineage>
        <taxon>unclassified sequences</taxon>
        <taxon>metagenomes</taxon>
        <taxon>ecological metagenomes</taxon>
    </lineage>
</organism>
<name>X1PAQ8_9ZZZZ</name>
<evidence type="ECO:0000313" key="2">
    <source>
        <dbReference type="EMBL" id="GAI52943.1"/>
    </source>
</evidence>
<dbReference type="Pfam" id="PF05157">
    <property type="entry name" value="MshEN"/>
    <property type="match status" value="1"/>
</dbReference>
<dbReference type="InterPro" id="IPR007831">
    <property type="entry name" value="T2SS_GspE_N"/>
</dbReference>
<dbReference type="AlphaFoldDB" id="X1PAQ8"/>
<proteinExistence type="predicted"/>
<dbReference type="Gene3D" id="3.30.300.160">
    <property type="entry name" value="Type II secretion system, protein E, N-terminal domain"/>
    <property type="match status" value="1"/>
</dbReference>
<gene>
    <name evidence="2" type="ORF">S06H3_58200</name>
</gene>
<protein>
    <recommendedName>
        <fullName evidence="1">Type II secretion system protein GspE N-terminal domain-containing protein</fullName>
    </recommendedName>
</protein>
<dbReference type="SUPFAM" id="SSF160246">
    <property type="entry name" value="EspE N-terminal domain-like"/>
    <property type="match status" value="1"/>
</dbReference>
<feature type="non-terminal residue" evidence="2">
    <location>
        <position position="176"/>
    </location>
</feature>
<accession>X1PAQ8</accession>
<evidence type="ECO:0000259" key="1">
    <source>
        <dbReference type="Pfam" id="PF05157"/>
    </source>
</evidence>
<feature type="domain" description="Type II secretion system protein GspE N-terminal" evidence="1">
    <location>
        <begin position="61"/>
        <end position="141"/>
    </location>
</feature>
<dbReference type="InterPro" id="IPR037257">
    <property type="entry name" value="T2SS_E_N_sf"/>
</dbReference>
<dbReference type="EMBL" id="BARV01037648">
    <property type="protein sequence ID" value="GAI52943.1"/>
    <property type="molecule type" value="Genomic_DNA"/>
</dbReference>
<sequence>MQKQDPAISYILQENILNEKTMQMVLKQQQASGKNLINILEENKLVDEDQLTRIIAATNKIKFINLSPDMVQPMAAHMVSSEIVNQHNVIPVKKEGDNLLVAMSEPWNLVVRDQIGIKTGCKIVPVAATPTAIRQAVRYHFNVRNITRQAIASMRLKQDTEKKKQQYIGHKDKSAL</sequence>
<comment type="caution">
    <text evidence="2">The sequence shown here is derived from an EMBL/GenBank/DDBJ whole genome shotgun (WGS) entry which is preliminary data.</text>
</comment>